<dbReference type="GO" id="GO:0031410">
    <property type="term" value="C:cytoplasmic vesicle"/>
    <property type="evidence" value="ECO:0007669"/>
    <property type="project" value="TreeGrafter"/>
</dbReference>
<keyword evidence="1" id="KW-0175">Coiled coil</keyword>
<dbReference type="Proteomes" id="UP000271087">
    <property type="component" value="Unassembled WGS sequence"/>
</dbReference>
<evidence type="ECO:0000256" key="2">
    <source>
        <dbReference type="SAM" id="MobiDB-lite"/>
    </source>
</evidence>
<gene>
    <name evidence="3" type="ORF">NOO_LOCUS570</name>
</gene>
<keyword evidence="4" id="KW-1185">Reference proteome</keyword>
<evidence type="ECO:0000313" key="5">
    <source>
        <dbReference type="WBParaSite" id="nOo.2.0.1.t00570-RA"/>
    </source>
</evidence>
<dbReference type="WBParaSite" id="nOo.2.0.1.t00570-RA">
    <property type="protein sequence ID" value="nOo.2.0.1.t00570-RA"/>
    <property type="gene ID" value="nOo.2.0.1.g00570"/>
</dbReference>
<proteinExistence type="predicted"/>
<feature type="coiled-coil region" evidence="1">
    <location>
        <begin position="185"/>
        <end position="253"/>
    </location>
</feature>
<evidence type="ECO:0000256" key="1">
    <source>
        <dbReference type="SAM" id="Coils"/>
    </source>
</evidence>
<organism evidence="5">
    <name type="scientific">Onchocerca ochengi</name>
    <name type="common">Filarial nematode worm</name>
    <dbReference type="NCBI Taxonomy" id="42157"/>
    <lineage>
        <taxon>Eukaryota</taxon>
        <taxon>Metazoa</taxon>
        <taxon>Ecdysozoa</taxon>
        <taxon>Nematoda</taxon>
        <taxon>Chromadorea</taxon>
        <taxon>Rhabditida</taxon>
        <taxon>Spirurina</taxon>
        <taxon>Spiruromorpha</taxon>
        <taxon>Filarioidea</taxon>
        <taxon>Onchocercidae</taxon>
        <taxon>Onchocerca</taxon>
    </lineage>
</organism>
<dbReference type="PANTHER" id="PTHR14826">
    <property type="entry name" value="ANGIOMOTIN"/>
    <property type="match status" value="1"/>
</dbReference>
<name>A0A182DY29_ONCOC</name>
<dbReference type="EMBL" id="UYRW01000056">
    <property type="protein sequence ID" value="VDK62407.1"/>
    <property type="molecule type" value="Genomic_DNA"/>
</dbReference>
<dbReference type="AlphaFoldDB" id="A0A182DY29"/>
<dbReference type="GO" id="GO:0005886">
    <property type="term" value="C:plasma membrane"/>
    <property type="evidence" value="ECO:0007669"/>
    <property type="project" value="TreeGrafter"/>
</dbReference>
<dbReference type="OrthoDB" id="5974715at2759"/>
<dbReference type="InterPro" id="IPR051747">
    <property type="entry name" value="Angiomotin-like"/>
</dbReference>
<dbReference type="STRING" id="42157.A0A182DY29"/>
<evidence type="ECO:0000313" key="4">
    <source>
        <dbReference type="Proteomes" id="UP000271087"/>
    </source>
</evidence>
<reference evidence="5" key="1">
    <citation type="submission" date="2016-06" db="UniProtKB">
        <authorList>
            <consortium name="WormBaseParasite"/>
        </authorList>
    </citation>
    <scope>IDENTIFICATION</scope>
</reference>
<accession>A0A182DY29</accession>
<dbReference type="PANTHER" id="PTHR14826:SF14">
    <property type="entry name" value="ANGIOMOTIN_C DOMAIN-CONTAINING PROTEIN"/>
    <property type="match status" value="1"/>
</dbReference>
<dbReference type="GO" id="GO:0030334">
    <property type="term" value="P:regulation of cell migration"/>
    <property type="evidence" value="ECO:0007669"/>
    <property type="project" value="TreeGrafter"/>
</dbReference>
<feature type="region of interest" description="Disordered" evidence="2">
    <location>
        <begin position="500"/>
        <end position="539"/>
    </location>
</feature>
<dbReference type="GO" id="GO:0005923">
    <property type="term" value="C:bicellular tight junction"/>
    <property type="evidence" value="ECO:0007669"/>
    <property type="project" value="TreeGrafter"/>
</dbReference>
<evidence type="ECO:0000313" key="3">
    <source>
        <dbReference type="EMBL" id="VDK62407.1"/>
    </source>
</evidence>
<sequence>MDSERRELRSWSIEPRDRRVHAVSPMHLQEGRILNSLLHEAHNISTSNNKINTQQVDDNEIDGVEDAKLQQMISKYQSQVIQQQQLSNRTNHELIKGFATSSATAAQQQMPPMSHSQPCLITINDQKNELYVCHIDINCILTALLQFTVISVTKKQIQKNVEITRVTESVSPVYHPSPPFDGNEHANLKAQLIANQNLVRALQDENSALKQQCDFLTVKTSRLQQLEKAYETIEKEYENLTAHKERQDNLEKAARMKMEQQIASVILSFLLQYYISLHHYILKDDCRCTSENEMLRTKIAELIRRIQAEDQSEQINKLNLLLNEIIPQNKELMTCKERQKMDIEALEVTLKDQRNHIQILEKALGNAQEKAWRKEKEVEELTERVERAESLQKAVEKSMFDKRSREDEWNRERAQLEMENAQLKMQLAKESVSVGMKKGSSTRNPESDELAKLKKTLHAKEDIIAQLEKNVIELEAKFHEEMQRNKMAIATQSDTLSGKLKKMEEEKSEKDRKIAELTEEKERLSEKLEDERKTSESRTSLLEREIDRIRNGDDRRFREDMARMEQMRLKIADRRCFTTERSRNRCVHHGRTSSGTRAGFVHVHLRANSATALLPTDLHLSSPDALPTSSDIPLDLSNDNSAGSAAAVIAATCSTSKALTVFPHSSSCQEEIFADQNNSSIDAKGMCSANLNGYTRPISIPPHYDLAFSDNEDIYSRISSRSITKSSDTAIIANEELCGKQAEEIWDV</sequence>
<protein>
    <submittedName>
        <fullName evidence="5">Angiomotin_C domain-containing protein</fullName>
    </submittedName>
</protein>
<dbReference type="GO" id="GO:0030036">
    <property type="term" value="P:actin cytoskeleton organization"/>
    <property type="evidence" value="ECO:0007669"/>
    <property type="project" value="TreeGrafter"/>
</dbReference>
<reference evidence="3 4" key="2">
    <citation type="submission" date="2018-08" db="EMBL/GenBank/DDBJ databases">
        <authorList>
            <person name="Laetsch R D."/>
            <person name="Stevens L."/>
            <person name="Kumar S."/>
            <person name="Blaxter L. M."/>
        </authorList>
    </citation>
    <scope>NUCLEOTIDE SEQUENCE [LARGE SCALE GENOMIC DNA]</scope>
</reference>
<feature type="compositionally biased region" description="Basic and acidic residues" evidence="2">
    <location>
        <begin position="501"/>
        <end position="539"/>
    </location>
</feature>